<feature type="compositionally biased region" description="Basic and acidic residues" evidence="1">
    <location>
        <begin position="15"/>
        <end position="28"/>
    </location>
</feature>
<sequence>MIFSRNRGSGRHAKSGPEGREALDRDLDGDLDAFEDDGEPRAGKSDRADGPYDISEAPDGIAQLDLGALKVPAVENVEVRVQADNDGKIQQIVLVFEESALQLGVFAAPRSEGIWDEVRAEIRKQLFNDGVAAEEVQGDYGTELRARVRTPDGLTDIRFVGVDGPRWLVRAVFQGPAAVDPQAAPPLLECLRNLVVERGNEAMPVREPLSLHLPKEVTEGGAEASGAEPATPAAGSAADGGDGSASGRRRPSPRPRRK</sequence>
<evidence type="ECO:0000313" key="2">
    <source>
        <dbReference type="EMBL" id="GLL06623.1"/>
    </source>
</evidence>
<dbReference type="InterPro" id="IPR022183">
    <property type="entry name" value="DUF3710"/>
</dbReference>
<comment type="caution">
    <text evidence="2">The sequence shown here is derived from an EMBL/GenBank/DDBJ whole genome shotgun (WGS) entry which is preliminary data.</text>
</comment>
<dbReference type="RefSeq" id="WP_261963347.1">
    <property type="nucleotide sequence ID" value="NZ_BAAAXA010000003.1"/>
</dbReference>
<reference evidence="2" key="2">
    <citation type="submission" date="2023-01" db="EMBL/GenBank/DDBJ databases">
        <authorList>
            <person name="Sun Q."/>
            <person name="Evtushenko L."/>
        </authorList>
    </citation>
    <scope>NUCLEOTIDE SEQUENCE</scope>
    <source>
        <strain evidence="2">VKM Ac-1321</strain>
    </source>
</reference>
<feature type="compositionally biased region" description="Basic residues" evidence="1">
    <location>
        <begin position="247"/>
        <end position="258"/>
    </location>
</feature>
<feature type="region of interest" description="Disordered" evidence="1">
    <location>
        <begin position="1"/>
        <end position="57"/>
    </location>
</feature>
<keyword evidence="3" id="KW-1185">Reference proteome</keyword>
<name>A0A9W6KS55_9ACTN</name>
<dbReference type="AlphaFoldDB" id="A0A9W6KS55"/>
<dbReference type="Pfam" id="PF12502">
    <property type="entry name" value="DUF3710"/>
    <property type="match status" value="1"/>
</dbReference>
<dbReference type="EMBL" id="BSFP01000075">
    <property type="protein sequence ID" value="GLL06623.1"/>
    <property type="molecule type" value="Genomic_DNA"/>
</dbReference>
<evidence type="ECO:0008006" key="4">
    <source>
        <dbReference type="Google" id="ProtNLM"/>
    </source>
</evidence>
<proteinExistence type="predicted"/>
<protein>
    <recommendedName>
        <fullName evidence="4">DUF3710 domain-containing protein</fullName>
    </recommendedName>
</protein>
<organism evidence="2 3">
    <name type="scientific">Dactylosporangium matsuzakiense</name>
    <dbReference type="NCBI Taxonomy" id="53360"/>
    <lineage>
        <taxon>Bacteria</taxon>
        <taxon>Bacillati</taxon>
        <taxon>Actinomycetota</taxon>
        <taxon>Actinomycetes</taxon>
        <taxon>Micromonosporales</taxon>
        <taxon>Micromonosporaceae</taxon>
        <taxon>Dactylosporangium</taxon>
    </lineage>
</organism>
<feature type="compositionally biased region" description="Low complexity" evidence="1">
    <location>
        <begin position="219"/>
        <end position="237"/>
    </location>
</feature>
<feature type="compositionally biased region" description="Acidic residues" evidence="1">
    <location>
        <begin position="29"/>
        <end position="38"/>
    </location>
</feature>
<evidence type="ECO:0000256" key="1">
    <source>
        <dbReference type="SAM" id="MobiDB-lite"/>
    </source>
</evidence>
<reference evidence="2" key="1">
    <citation type="journal article" date="2014" name="Int. J. Syst. Evol. Microbiol.">
        <title>Complete genome sequence of Corynebacterium casei LMG S-19264T (=DSM 44701T), isolated from a smear-ripened cheese.</title>
        <authorList>
            <consortium name="US DOE Joint Genome Institute (JGI-PGF)"/>
            <person name="Walter F."/>
            <person name="Albersmeier A."/>
            <person name="Kalinowski J."/>
            <person name="Ruckert C."/>
        </authorList>
    </citation>
    <scope>NUCLEOTIDE SEQUENCE</scope>
    <source>
        <strain evidence="2">VKM Ac-1321</strain>
    </source>
</reference>
<dbReference type="Proteomes" id="UP001143480">
    <property type="component" value="Unassembled WGS sequence"/>
</dbReference>
<evidence type="ECO:0000313" key="3">
    <source>
        <dbReference type="Proteomes" id="UP001143480"/>
    </source>
</evidence>
<accession>A0A9W6KS55</accession>
<gene>
    <name evidence="2" type="ORF">GCM10017581_083730</name>
</gene>
<feature type="compositionally biased region" description="Basic and acidic residues" evidence="1">
    <location>
        <begin position="39"/>
        <end position="50"/>
    </location>
</feature>
<feature type="region of interest" description="Disordered" evidence="1">
    <location>
        <begin position="206"/>
        <end position="258"/>
    </location>
</feature>